<evidence type="ECO:0000259" key="5">
    <source>
        <dbReference type="Pfam" id="PF04542"/>
    </source>
</evidence>
<sequence>MLTREEKFKQIELDNRSRIFRICRAYVPDPDEANDLYQEIMVQVWQSLPTFRGEAKLSTWLYRIALNTAIVFRRKQQRQPTSLTGHEAQLADTGSAKTEALEQEQLLNKLHRCIAQLQNQERLIISLVLEEVPYKEIAEVLGISTSNVGVKINRIKKKIGQLMEKETAGNSEREGGQSYGF</sequence>
<proteinExistence type="inferred from homology"/>
<dbReference type="InterPro" id="IPR039425">
    <property type="entry name" value="RNA_pol_sigma-70-like"/>
</dbReference>
<evidence type="ECO:0000313" key="8">
    <source>
        <dbReference type="Proteomes" id="UP001596405"/>
    </source>
</evidence>
<dbReference type="InterPro" id="IPR013325">
    <property type="entry name" value="RNA_pol_sigma_r2"/>
</dbReference>
<evidence type="ECO:0000256" key="1">
    <source>
        <dbReference type="ARBA" id="ARBA00010641"/>
    </source>
</evidence>
<dbReference type="RefSeq" id="WP_066617463.1">
    <property type="nucleotide sequence ID" value="NZ_JBHSYQ010000005.1"/>
</dbReference>
<dbReference type="SUPFAM" id="SSF88946">
    <property type="entry name" value="Sigma2 domain of RNA polymerase sigma factors"/>
    <property type="match status" value="1"/>
</dbReference>
<evidence type="ECO:0000256" key="2">
    <source>
        <dbReference type="ARBA" id="ARBA00023015"/>
    </source>
</evidence>
<feature type="domain" description="RNA polymerase sigma factor 70 region 4 type 2" evidence="6">
    <location>
        <begin position="108"/>
        <end position="159"/>
    </location>
</feature>
<keyword evidence="4" id="KW-0804">Transcription</keyword>
<dbReference type="EMBL" id="JBHSYQ010000005">
    <property type="protein sequence ID" value="MFC6998471.1"/>
    <property type="molecule type" value="Genomic_DNA"/>
</dbReference>
<keyword evidence="3" id="KW-0731">Sigma factor</keyword>
<dbReference type="InterPro" id="IPR036388">
    <property type="entry name" value="WH-like_DNA-bd_sf"/>
</dbReference>
<dbReference type="Gene3D" id="1.10.10.10">
    <property type="entry name" value="Winged helix-like DNA-binding domain superfamily/Winged helix DNA-binding domain"/>
    <property type="match status" value="1"/>
</dbReference>
<dbReference type="Gene3D" id="1.10.1740.10">
    <property type="match status" value="1"/>
</dbReference>
<reference evidence="8" key="1">
    <citation type="journal article" date="2019" name="Int. J. Syst. Evol. Microbiol.">
        <title>The Global Catalogue of Microorganisms (GCM) 10K type strain sequencing project: providing services to taxonomists for standard genome sequencing and annotation.</title>
        <authorList>
            <consortium name="The Broad Institute Genomics Platform"/>
            <consortium name="The Broad Institute Genome Sequencing Center for Infectious Disease"/>
            <person name="Wu L."/>
            <person name="Ma J."/>
        </authorList>
    </citation>
    <scope>NUCLEOTIDE SEQUENCE [LARGE SCALE GENOMIC DNA]</scope>
    <source>
        <strain evidence="8">CGMCC 4.7393</strain>
    </source>
</reference>
<gene>
    <name evidence="7" type="ORF">ACFQHR_12610</name>
</gene>
<dbReference type="PANTHER" id="PTHR43133">
    <property type="entry name" value="RNA POLYMERASE ECF-TYPE SIGMA FACTO"/>
    <property type="match status" value="1"/>
</dbReference>
<name>A0ABW2DQH6_9BACT</name>
<dbReference type="InterPro" id="IPR013324">
    <property type="entry name" value="RNA_pol_sigma_r3/r4-like"/>
</dbReference>
<evidence type="ECO:0000259" key="6">
    <source>
        <dbReference type="Pfam" id="PF08281"/>
    </source>
</evidence>
<evidence type="ECO:0000256" key="4">
    <source>
        <dbReference type="ARBA" id="ARBA00023163"/>
    </source>
</evidence>
<dbReference type="Pfam" id="PF08281">
    <property type="entry name" value="Sigma70_r4_2"/>
    <property type="match status" value="1"/>
</dbReference>
<dbReference type="PANTHER" id="PTHR43133:SF45">
    <property type="entry name" value="RNA POLYMERASE ECF-TYPE SIGMA FACTOR"/>
    <property type="match status" value="1"/>
</dbReference>
<dbReference type="InterPro" id="IPR007627">
    <property type="entry name" value="RNA_pol_sigma70_r2"/>
</dbReference>
<dbReference type="InterPro" id="IPR014284">
    <property type="entry name" value="RNA_pol_sigma-70_dom"/>
</dbReference>
<dbReference type="NCBIfam" id="TIGR02937">
    <property type="entry name" value="sigma70-ECF"/>
    <property type="match status" value="1"/>
</dbReference>
<dbReference type="InterPro" id="IPR013249">
    <property type="entry name" value="RNA_pol_sigma70_r4_t2"/>
</dbReference>
<dbReference type="SUPFAM" id="SSF88659">
    <property type="entry name" value="Sigma3 and sigma4 domains of RNA polymerase sigma factors"/>
    <property type="match status" value="1"/>
</dbReference>
<dbReference type="Pfam" id="PF04542">
    <property type="entry name" value="Sigma70_r2"/>
    <property type="match status" value="1"/>
</dbReference>
<organism evidence="7 8">
    <name type="scientific">Rufibacter roseus</name>
    <dbReference type="NCBI Taxonomy" id="1567108"/>
    <lineage>
        <taxon>Bacteria</taxon>
        <taxon>Pseudomonadati</taxon>
        <taxon>Bacteroidota</taxon>
        <taxon>Cytophagia</taxon>
        <taxon>Cytophagales</taxon>
        <taxon>Hymenobacteraceae</taxon>
        <taxon>Rufibacter</taxon>
    </lineage>
</organism>
<evidence type="ECO:0000313" key="7">
    <source>
        <dbReference type="EMBL" id="MFC6998471.1"/>
    </source>
</evidence>
<comment type="similarity">
    <text evidence="1">Belongs to the sigma-70 factor family. ECF subfamily.</text>
</comment>
<comment type="caution">
    <text evidence="7">The sequence shown here is derived from an EMBL/GenBank/DDBJ whole genome shotgun (WGS) entry which is preliminary data.</text>
</comment>
<keyword evidence="2" id="KW-0805">Transcription regulation</keyword>
<evidence type="ECO:0000256" key="3">
    <source>
        <dbReference type="ARBA" id="ARBA00023082"/>
    </source>
</evidence>
<protein>
    <submittedName>
        <fullName evidence="7">RNA polymerase sigma factor</fullName>
    </submittedName>
</protein>
<feature type="domain" description="RNA polymerase sigma-70 region 2" evidence="5">
    <location>
        <begin position="15"/>
        <end position="78"/>
    </location>
</feature>
<dbReference type="Proteomes" id="UP001596405">
    <property type="component" value="Unassembled WGS sequence"/>
</dbReference>
<accession>A0ABW2DQH6</accession>
<keyword evidence="8" id="KW-1185">Reference proteome</keyword>